<dbReference type="Gene3D" id="2.60.40.10">
    <property type="entry name" value="Immunoglobulins"/>
    <property type="match status" value="5"/>
</dbReference>
<sequence length="672" mass="74705">MDAVNTRYLLSWHWGADSVTMVTNTSVNFRAQRTYSDQAQNEDSYTDICVGVETHCDYSSHLKYSGQYALRVRAENRGQRSDWALQEFCPDEQAVLGAPSELRVEAGVSMVTVSFKEPTGNRGELMSSLLSPMHQEKEIGTTLTTLRSLHAHTRYCMEVQAFSKDFDKTSPYTPRLCTTTLGPTLVIQRGMVLRSVFPIPSSLLGLPPPTHVHVASPLLRWSAPSAHRTTTYTVQYHSVDTDRWQNVPSCVQSRNTSCDVGATMREAEFGCVRLHVRTHEQSLTSDPVEACSQQGDSCSPEVQLSSQPGTLTVHLSGDHQMVLDHGSQVQHLVYFAMEGEPLQAYGSSPSSVVIRELKEGQRYCVRVVFTYCSTPLGPPSCVKCQHIPHSVWSEGLPPPTHVHVASPLLRWSAPSTHPTTTYTVQYHSVDTVTERGQWQNVSSCVQSRNTSCDVGATMRGAEFGCVRLHVLAHEQSLTSDPVEACSQQGDSCSPEVQLSSQPGTLTVHLSGDHQMVLDHGSQVQHLVYFAMEGEPLQAKVSSPSSVVIRELKEGQRYCVRVVFTYFDTPLGPPSCVKCQHIPHSEERAKRTLVLFGVVSSVLLVLGFLLCLYCFLFQKRTIKKFIQPPYEIPPCISEPFAAQCQQVMGCSCEERFDHISLILPLEEEHRYGL</sequence>
<organism evidence="3 4">
    <name type="scientific">Muraenolepis orangiensis</name>
    <name type="common">Patagonian moray cod</name>
    <dbReference type="NCBI Taxonomy" id="630683"/>
    <lineage>
        <taxon>Eukaryota</taxon>
        <taxon>Metazoa</taxon>
        <taxon>Chordata</taxon>
        <taxon>Craniata</taxon>
        <taxon>Vertebrata</taxon>
        <taxon>Euteleostomi</taxon>
        <taxon>Actinopterygii</taxon>
        <taxon>Neopterygii</taxon>
        <taxon>Teleostei</taxon>
        <taxon>Neoteleostei</taxon>
        <taxon>Acanthomorphata</taxon>
        <taxon>Zeiogadaria</taxon>
        <taxon>Gadariae</taxon>
        <taxon>Gadiformes</taxon>
        <taxon>Muraenolepidoidei</taxon>
        <taxon>Muraenolepididae</taxon>
        <taxon>Muraenolepis</taxon>
    </lineage>
</organism>
<dbReference type="EMBL" id="JANIIK010000113">
    <property type="protein sequence ID" value="KAJ3591601.1"/>
    <property type="molecule type" value="Genomic_DNA"/>
</dbReference>
<evidence type="ECO:0000256" key="1">
    <source>
        <dbReference type="SAM" id="Phobius"/>
    </source>
</evidence>
<dbReference type="Pfam" id="PF09294">
    <property type="entry name" value="Interfer-bind"/>
    <property type="match status" value="2"/>
</dbReference>
<keyword evidence="1" id="KW-0812">Transmembrane</keyword>
<dbReference type="PANTHER" id="PTHR20859:SF53">
    <property type="entry name" value="INTERLEUKIN-22 RECEPTOR SUBUNIT ALPHA-1"/>
    <property type="match status" value="1"/>
</dbReference>
<evidence type="ECO:0000313" key="3">
    <source>
        <dbReference type="EMBL" id="KAJ3591601.1"/>
    </source>
</evidence>
<keyword evidence="1" id="KW-1133">Transmembrane helix</keyword>
<feature type="transmembrane region" description="Helical" evidence="1">
    <location>
        <begin position="592"/>
        <end position="615"/>
    </location>
</feature>
<dbReference type="SMART" id="SM00060">
    <property type="entry name" value="FN3"/>
    <property type="match status" value="3"/>
</dbReference>
<dbReference type="InterPro" id="IPR036116">
    <property type="entry name" value="FN3_sf"/>
</dbReference>
<dbReference type="PANTHER" id="PTHR20859">
    <property type="entry name" value="INTERFERON/INTERLEUKIN RECEPTOR"/>
    <property type="match status" value="1"/>
</dbReference>
<dbReference type="Proteomes" id="UP001148018">
    <property type="component" value="Unassembled WGS sequence"/>
</dbReference>
<dbReference type="InterPro" id="IPR015373">
    <property type="entry name" value="Interferon/interleukin_rcp_dom"/>
</dbReference>
<feature type="domain" description="Fibronectin type-III" evidence="2">
    <location>
        <begin position="96"/>
        <end position="170"/>
    </location>
</feature>
<evidence type="ECO:0000313" key="4">
    <source>
        <dbReference type="Proteomes" id="UP001148018"/>
    </source>
</evidence>
<proteinExistence type="predicted"/>
<dbReference type="InterPro" id="IPR013783">
    <property type="entry name" value="Ig-like_fold"/>
</dbReference>
<evidence type="ECO:0000259" key="2">
    <source>
        <dbReference type="SMART" id="SM00060"/>
    </source>
</evidence>
<dbReference type="OrthoDB" id="9932619at2759"/>
<keyword evidence="1" id="KW-0472">Membrane</keyword>
<dbReference type="GO" id="GO:0004896">
    <property type="term" value="F:cytokine receptor activity"/>
    <property type="evidence" value="ECO:0007669"/>
    <property type="project" value="TreeGrafter"/>
</dbReference>
<name>A0A9Q0DQ01_9TELE</name>
<dbReference type="InterPro" id="IPR050650">
    <property type="entry name" value="Type-II_Cytokine-TF_Rcpt"/>
</dbReference>
<comment type="caution">
    <text evidence="3">The sequence shown here is derived from an EMBL/GenBank/DDBJ whole genome shotgun (WGS) entry which is preliminary data.</text>
</comment>
<accession>A0A9Q0DQ01</accession>
<dbReference type="InterPro" id="IPR003961">
    <property type="entry name" value="FN3_dom"/>
</dbReference>
<protein>
    <recommendedName>
        <fullName evidence="2">Fibronectin type-III domain-containing protein</fullName>
    </recommendedName>
</protein>
<dbReference type="GO" id="GO:0005886">
    <property type="term" value="C:plasma membrane"/>
    <property type="evidence" value="ECO:0007669"/>
    <property type="project" value="TreeGrafter"/>
</dbReference>
<keyword evidence="4" id="KW-1185">Reference proteome</keyword>
<dbReference type="AlphaFoldDB" id="A0A9Q0DQ01"/>
<gene>
    <name evidence="3" type="ORF">NHX12_006734</name>
</gene>
<dbReference type="Pfam" id="PF01108">
    <property type="entry name" value="Tissue_fac"/>
    <property type="match status" value="2"/>
</dbReference>
<reference evidence="3" key="1">
    <citation type="submission" date="2022-07" db="EMBL/GenBank/DDBJ databases">
        <title>Chromosome-level genome of Muraenolepis orangiensis.</title>
        <authorList>
            <person name="Kim J."/>
        </authorList>
    </citation>
    <scope>NUCLEOTIDE SEQUENCE</scope>
    <source>
        <strain evidence="3">KU_S4_2022</strain>
        <tissue evidence="3">Muscle</tissue>
    </source>
</reference>
<feature type="domain" description="Fibronectin type-III" evidence="2">
    <location>
        <begin position="396"/>
        <end position="570"/>
    </location>
</feature>
<feature type="domain" description="Fibronectin type-III" evidence="2">
    <location>
        <begin position="206"/>
        <end position="375"/>
    </location>
</feature>
<dbReference type="SUPFAM" id="SSF49265">
    <property type="entry name" value="Fibronectin type III"/>
    <property type="match status" value="5"/>
</dbReference>